<accession>A0A7J6U4R3</accession>
<sequence length="318" mass="36486">GDVTPKRSLHNYANGKQVSAPRCTSSISRRIKASRRSMIHFVPTWLIAIQALFMTSAQEIGEYIHEAEDFTMTYRVNEDYKAVFEFSARPRLGSSPDGTSTTFSMQVFPLGYMKSSTYYHHVGWDIRLPSLTDLHTAIGRCLRAAGVIGSDSTSPPADIQKSDLRYLFRTPDDFLLTRFLNKEILFMRVTRNWSPGKFVYRSPTRPKVKLVYKVRDDGDVMIRVKCGKGGTRRFRFKLSRRLGAQRTFKSYDVEQVKGRKSRHSWENLLMAVKRVCPGISLVADDLYKVVFATDRTIYVPFRGTRVALTRYSYPYPAV</sequence>
<keyword evidence="2" id="KW-1185">Reference proteome</keyword>
<name>A0A7J6U4R3_PEROL</name>
<protein>
    <submittedName>
        <fullName evidence="1">Uncharacterized protein</fullName>
    </submittedName>
</protein>
<evidence type="ECO:0000313" key="2">
    <source>
        <dbReference type="Proteomes" id="UP000553632"/>
    </source>
</evidence>
<dbReference type="Proteomes" id="UP000553632">
    <property type="component" value="Unassembled WGS sequence"/>
</dbReference>
<evidence type="ECO:0000313" key="1">
    <source>
        <dbReference type="EMBL" id="KAF4752669.1"/>
    </source>
</evidence>
<organism evidence="1 2">
    <name type="scientific">Perkinsus olseni</name>
    <name type="common">Perkinsus atlanticus</name>
    <dbReference type="NCBI Taxonomy" id="32597"/>
    <lineage>
        <taxon>Eukaryota</taxon>
        <taxon>Sar</taxon>
        <taxon>Alveolata</taxon>
        <taxon>Perkinsozoa</taxon>
        <taxon>Perkinsea</taxon>
        <taxon>Perkinsida</taxon>
        <taxon>Perkinsidae</taxon>
        <taxon>Perkinsus</taxon>
    </lineage>
</organism>
<dbReference type="AlphaFoldDB" id="A0A7J6U4R3"/>
<proteinExistence type="predicted"/>
<feature type="non-terminal residue" evidence="1">
    <location>
        <position position="1"/>
    </location>
</feature>
<gene>
    <name evidence="1" type="ORF">FOZ63_031551</name>
</gene>
<dbReference type="EMBL" id="JABANO010005916">
    <property type="protein sequence ID" value="KAF4752669.1"/>
    <property type="molecule type" value="Genomic_DNA"/>
</dbReference>
<comment type="caution">
    <text evidence="1">The sequence shown here is derived from an EMBL/GenBank/DDBJ whole genome shotgun (WGS) entry which is preliminary data.</text>
</comment>
<reference evidence="1 2" key="1">
    <citation type="submission" date="2020-04" db="EMBL/GenBank/DDBJ databases">
        <title>Perkinsus olseni comparative genomics.</title>
        <authorList>
            <person name="Bogema D.R."/>
        </authorList>
    </citation>
    <scope>NUCLEOTIDE SEQUENCE [LARGE SCALE GENOMIC DNA]</scope>
    <source>
        <strain evidence="1 2">ATCC PRA-207</strain>
    </source>
</reference>